<evidence type="ECO:0000259" key="1">
    <source>
        <dbReference type="PROSITE" id="PS51736"/>
    </source>
</evidence>
<evidence type="ECO:0008006" key="5">
    <source>
        <dbReference type="Google" id="ProtNLM"/>
    </source>
</evidence>
<evidence type="ECO:0000313" key="4">
    <source>
        <dbReference type="Proteomes" id="UP000630615"/>
    </source>
</evidence>
<dbReference type="EMBL" id="BMKI01000006">
    <property type="protein sequence ID" value="GGC96320.1"/>
    <property type="molecule type" value="Genomic_DNA"/>
</dbReference>
<dbReference type="InterPro" id="IPR050639">
    <property type="entry name" value="SSR_resolvase"/>
</dbReference>
<dbReference type="PANTHER" id="PTHR30461">
    <property type="entry name" value="DNA-INVERTASE FROM LAMBDOID PROPHAGE"/>
    <property type="match status" value="1"/>
</dbReference>
<evidence type="ECO:0000313" key="3">
    <source>
        <dbReference type="EMBL" id="GGC96320.1"/>
    </source>
</evidence>
<dbReference type="CDD" id="cd00338">
    <property type="entry name" value="Ser_Recombinase"/>
    <property type="match status" value="1"/>
</dbReference>
<dbReference type="PANTHER" id="PTHR30461:SF23">
    <property type="entry name" value="DNA RECOMBINASE-RELATED"/>
    <property type="match status" value="1"/>
</dbReference>
<dbReference type="InterPro" id="IPR036162">
    <property type="entry name" value="Resolvase-like_N_sf"/>
</dbReference>
<keyword evidence="4" id="KW-1185">Reference proteome</keyword>
<reference evidence="4" key="1">
    <citation type="journal article" date="2019" name="Int. J. Syst. Evol. Microbiol.">
        <title>The Global Catalogue of Microorganisms (GCM) 10K type strain sequencing project: providing services to taxonomists for standard genome sequencing and annotation.</title>
        <authorList>
            <consortium name="The Broad Institute Genomics Platform"/>
            <consortium name="The Broad Institute Genome Sequencing Center for Infectious Disease"/>
            <person name="Wu L."/>
            <person name="Ma J."/>
        </authorList>
    </citation>
    <scope>NUCLEOTIDE SEQUENCE [LARGE SCALE GENOMIC DNA]</scope>
    <source>
        <strain evidence="4">CGMCC 1.15942</strain>
    </source>
</reference>
<dbReference type="InterPro" id="IPR006119">
    <property type="entry name" value="Resolv_N"/>
</dbReference>
<dbReference type="Gene3D" id="3.90.1750.20">
    <property type="entry name" value="Putative Large Serine Recombinase, Chain B, Domain 2"/>
    <property type="match status" value="1"/>
</dbReference>
<dbReference type="InterPro" id="IPR011109">
    <property type="entry name" value="DNA_bind_recombinase_dom"/>
</dbReference>
<protein>
    <recommendedName>
        <fullName evidence="5">Recombinase family protein</fullName>
    </recommendedName>
</protein>
<dbReference type="PROSITE" id="PS51736">
    <property type="entry name" value="RECOMBINASES_3"/>
    <property type="match status" value="1"/>
</dbReference>
<organism evidence="3 4">
    <name type="scientific">Enterococcus wangshanyuanii</name>
    <dbReference type="NCBI Taxonomy" id="2005703"/>
    <lineage>
        <taxon>Bacteria</taxon>
        <taxon>Bacillati</taxon>
        <taxon>Bacillota</taxon>
        <taxon>Bacilli</taxon>
        <taxon>Lactobacillales</taxon>
        <taxon>Enterococcaceae</taxon>
        <taxon>Enterococcus</taxon>
    </lineage>
</organism>
<dbReference type="Proteomes" id="UP000630615">
    <property type="component" value="Unassembled WGS sequence"/>
</dbReference>
<dbReference type="Gene3D" id="3.40.50.1390">
    <property type="entry name" value="Resolvase, N-terminal catalytic domain"/>
    <property type="match status" value="1"/>
</dbReference>
<evidence type="ECO:0000259" key="2">
    <source>
        <dbReference type="PROSITE" id="PS51737"/>
    </source>
</evidence>
<dbReference type="InterPro" id="IPR038109">
    <property type="entry name" value="DNA_bind_recomb_sf"/>
</dbReference>
<comment type="caution">
    <text evidence="3">The sequence shown here is derived from an EMBL/GenBank/DDBJ whole genome shotgun (WGS) entry which is preliminary data.</text>
</comment>
<sequence>MTELEKMESKEWLKKEKLSLIRNREVSQLMYDEKRQVEIVPSIYEKKNKEFLKKRVAAYCRVSTYEESQEGSLELQIKVYTDKIMNNPDWEFAGVYADRGASGTTMKSRYNFQRLLEECRNGNIDLVLVKSISRFTRNTLHFISINREFKALSNPVGIYIEDMGINTLSGMSEYILNMMSVIAQGESEQKSNAIKWAYKKRWEMGIPFILTNNLLGYTKDDFGKVIIDEEEAEVVRFIYRTFIDGASFSLIARLLTQSKVPTPTGRNIWSPTTVGNILKNEKYCGDVIMQKSYTIDCFSHRRRKNNGEKRKYILRDAIPPIVSKLEWNEVQRILSSPYRNRAMKNTLNVSGCQQIVQKWKTGVLKGFLVFDPSWSESDIEYVLERKE</sequence>
<dbReference type="Pfam" id="PF00239">
    <property type="entry name" value="Resolvase"/>
    <property type="match status" value="1"/>
</dbReference>
<dbReference type="PROSITE" id="PS51737">
    <property type="entry name" value="RECOMBINASE_DNA_BIND"/>
    <property type="match status" value="1"/>
</dbReference>
<proteinExistence type="predicted"/>
<dbReference type="SUPFAM" id="SSF53041">
    <property type="entry name" value="Resolvase-like"/>
    <property type="match status" value="1"/>
</dbReference>
<gene>
    <name evidence="3" type="ORF">GCM10011573_27430</name>
</gene>
<dbReference type="Pfam" id="PF07508">
    <property type="entry name" value="Recombinase"/>
    <property type="match status" value="1"/>
</dbReference>
<name>A0ABQ1PFI5_9ENTE</name>
<dbReference type="SMART" id="SM00857">
    <property type="entry name" value="Resolvase"/>
    <property type="match status" value="1"/>
</dbReference>
<accession>A0ABQ1PFI5</accession>
<feature type="domain" description="Resolvase/invertase-type recombinase catalytic" evidence="1">
    <location>
        <begin position="55"/>
        <end position="205"/>
    </location>
</feature>
<dbReference type="RefSeq" id="WP_227011143.1">
    <property type="nucleotide sequence ID" value="NZ_BMKI01000006.1"/>
</dbReference>
<feature type="domain" description="Recombinase" evidence="2">
    <location>
        <begin position="214"/>
        <end position="340"/>
    </location>
</feature>